<feature type="region of interest" description="Disordered" evidence="1">
    <location>
        <begin position="122"/>
        <end position="145"/>
    </location>
</feature>
<accession>A0ABV8HP98</accession>
<comment type="caution">
    <text evidence="2">The sequence shown here is derived from an EMBL/GenBank/DDBJ whole genome shotgun (WGS) entry which is preliminary data.</text>
</comment>
<dbReference type="Proteomes" id="UP001595765">
    <property type="component" value="Unassembled WGS sequence"/>
</dbReference>
<protein>
    <submittedName>
        <fullName evidence="2">Uncharacterized protein</fullName>
    </submittedName>
</protein>
<gene>
    <name evidence="2" type="ORF">ACFO3J_20610</name>
</gene>
<dbReference type="EMBL" id="JBHSBB010000014">
    <property type="protein sequence ID" value="MFC4033863.1"/>
    <property type="molecule type" value="Genomic_DNA"/>
</dbReference>
<sequence>MTTTTDLDQLPPDTLVTENGRITPSGELVIAKLAKDLADACREADDPLAAVHVILEILPKPVAEIASQSTTVNPSTLRSALTGLVGSQCMERRPGRNPLTGDWLDGQPDNHDTWPDRLLCTQQHGHNGEHRDGLSRSWQRGEVSA</sequence>
<name>A0ABV8HP98_9ACTN</name>
<evidence type="ECO:0000313" key="2">
    <source>
        <dbReference type="EMBL" id="MFC4033863.1"/>
    </source>
</evidence>
<evidence type="ECO:0000313" key="3">
    <source>
        <dbReference type="Proteomes" id="UP001595765"/>
    </source>
</evidence>
<organism evidence="2 3">
    <name type="scientific">Streptomyces polygonati</name>
    <dbReference type="NCBI Taxonomy" id="1617087"/>
    <lineage>
        <taxon>Bacteria</taxon>
        <taxon>Bacillati</taxon>
        <taxon>Actinomycetota</taxon>
        <taxon>Actinomycetes</taxon>
        <taxon>Kitasatosporales</taxon>
        <taxon>Streptomycetaceae</taxon>
        <taxon>Streptomyces</taxon>
    </lineage>
</organism>
<dbReference type="RefSeq" id="WP_386431088.1">
    <property type="nucleotide sequence ID" value="NZ_JBHSBB010000014.1"/>
</dbReference>
<keyword evidence="3" id="KW-1185">Reference proteome</keyword>
<proteinExistence type="predicted"/>
<evidence type="ECO:0000256" key="1">
    <source>
        <dbReference type="SAM" id="MobiDB-lite"/>
    </source>
</evidence>
<feature type="region of interest" description="Disordered" evidence="1">
    <location>
        <begin position="89"/>
        <end position="110"/>
    </location>
</feature>
<reference evidence="3" key="1">
    <citation type="journal article" date="2019" name="Int. J. Syst. Evol. Microbiol.">
        <title>The Global Catalogue of Microorganisms (GCM) 10K type strain sequencing project: providing services to taxonomists for standard genome sequencing and annotation.</title>
        <authorList>
            <consortium name="The Broad Institute Genomics Platform"/>
            <consortium name="The Broad Institute Genome Sequencing Center for Infectious Disease"/>
            <person name="Wu L."/>
            <person name="Ma J."/>
        </authorList>
    </citation>
    <scope>NUCLEOTIDE SEQUENCE [LARGE SCALE GENOMIC DNA]</scope>
    <source>
        <strain evidence="3">CGMCC 4.7237</strain>
    </source>
</reference>